<dbReference type="SUPFAM" id="SSF103473">
    <property type="entry name" value="MFS general substrate transporter"/>
    <property type="match status" value="1"/>
</dbReference>
<feature type="transmembrane region" description="Helical" evidence="5">
    <location>
        <begin position="36"/>
        <end position="58"/>
    </location>
</feature>
<evidence type="ECO:0000256" key="3">
    <source>
        <dbReference type="ARBA" id="ARBA00022989"/>
    </source>
</evidence>
<evidence type="ECO:0000256" key="5">
    <source>
        <dbReference type="SAM" id="Phobius"/>
    </source>
</evidence>
<dbReference type="GO" id="GO:0022857">
    <property type="term" value="F:transmembrane transporter activity"/>
    <property type="evidence" value="ECO:0007669"/>
    <property type="project" value="InterPro"/>
</dbReference>
<evidence type="ECO:0000313" key="6">
    <source>
        <dbReference type="EMBL" id="EDV19403.1"/>
    </source>
</evidence>
<dbReference type="Gene3D" id="1.20.1250.20">
    <property type="entry name" value="MFS general substrate transporter like domains"/>
    <property type="match status" value="1"/>
</dbReference>
<evidence type="ECO:0000256" key="1">
    <source>
        <dbReference type="ARBA" id="ARBA00004141"/>
    </source>
</evidence>
<dbReference type="InterPro" id="IPR005828">
    <property type="entry name" value="MFS_sugar_transport-like"/>
</dbReference>
<evidence type="ECO:0000313" key="7">
    <source>
        <dbReference type="Proteomes" id="UP000009022"/>
    </source>
</evidence>
<dbReference type="InParanoid" id="B3SCZ0"/>
<feature type="transmembrane region" description="Helical" evidence="5">
    <location>
        <begin position="78"/>
        <end position="102"/>
    </location>
</feature>
<dbReference type="HOGENOM" id="CLU_1542068_0_0_1"/>
<dbReference type="PANTHER" id="PTHR24064">
    <property type="entry name" value="SOLUTE CARRIER FAMILY 22 MEMBER"/>
    <property type="match status" value="1"/>
</dbReference>
<dbReference type="KEGG" id="tad:TRIADDRAFT_62146"/>
<comment type="subcellular location">
    <subcellularLocation>
        <location evidence="1">Membrane</location>
        <topology evidence="1">Multi-pass membrane protein</topology>
    </subcellularLocation>
</comment>
<dbReference type="RefSeq" id="XP_002118092.1">
    <property type="nucleotide sequence ID" value="XM_002118056.1"/>
</dbReference>
<sequence length="174" mass="18905">MYFGTIWMVPLLVNVDRCSLAKGPARYACRCKEIKTANIIGIIIGGLGEPIGYVTIITNSKSRDNFNLISLALFCYRGIRYALILLIRSCNCYLLDISYIYISEIYPTKFRATGLGTARAFAGLGNVLSPFIGQALFLASDIAALATFTGLSLVGLVCSLTITVETKGRLLKVS</sequence>
<dbReference type="Pfam" id="PF00083">
    <property type="entry name" value="Sugar_tr"/>
    <property type="match status" value="1"/>
</dbReference>
<dbReference type="GO" id="GO:0016020">
    <property type="term" value="C:membrane"/>
    <property type="evidence" value="ECO:0007669"/>
    <property type="project" value="UniProtKB-SubCell"/>
</dbReference>
<keyword evidence="3 5" id="KW-1133">Transmembrane helix</keyword>
<dbReference type="EMBL" id="DS985274">
    <property type="protein sequence ID" value="EDV19403.1"/>
    <property type="molecule type" value="Genomic_DNA"/>
</dbReference>
<keyword evidence="7" id="KW-1185">Reference proteome</keyword>
<name>B3SCZ0_TRIAD</name>
<evidence type="ECO:0008006" key="8">
    <source>
        <dbReference type="Google" id="ProtNLM"/>
    </source>
</evidence>
<gene>
    <name evidence="6" type="ORF">TRIADDRAFT_62146</name>
</gene>
<feature type="transmembrane region" description="Helical" evidence="5">
    <location>
        <begin position="142"/>
        <end position="164"/>
    </location>
</feature>
<reference evidence="6 7" key="1">
    <citation type="journal article" date="2008" name="Nature">
        <title>The Trichoplax genome and the nature of placozoans.</title>
        <authorList>
            <person name="Srivastava M."/>
            <person name="Begovic E."/>
            <person name="Chapman J."/>
            <person name="Putnam N.H."/>
            <person name="Hellsten U."/>
            <person name="Kawashima T."/>
            <person name="Kuo A."/>
            <person name="Mitros T."/>
            <person name="Salamov A."/>
            <person name="Carpenter M.L."/>
            <person name="Signorovitch A.Y."/>
            <person name="Moreno M.A."/>
            <person name="Kamm K."/>
            <person name="Grimwood J."/>
            <person name="Schmutz J."/>
            <person name="Shapiro H."/>
            <person name="Grigoriev I.V."/>
            <person name="Buss L.W."/>
            <person name="Schierwater B."/>
            <person name="Dellaporta S.L."/>
            <person name="Rokhsar D.S."/>
        </authorList>
    </citation>
    <scope>NUCLEOTIDE SEQUENCE [LARGE SCALE GENOMIC DNA]</scope>
    <source>
        <strain evidence="6 7">Grell-BS-1999</strain>
    </source>
</reference>
<proteinExistence type="predicted"/>
<evidence type="ECO:0000256" key="4">
    <source>
        <dbReference type="ARBA" id="ARBA00023136"/>
    </source>
</evidence>
<dbReference type="AlphaFoldDB" id="B3SCZ0"/>
<dbReference type="Proteomes" id="UP000009022">
    <property type="component" value="Unassembled WGS sequence"/>
</dbReference>
<dbReference type="PhylomeDB" id="B3SCZ0"/>
<evidence type="ECO:0000256" key="2">
    <source>
        <dbReference type="ARBA" id="ARBA00022692"/>
    </source>
</evidence>
<protein>
    <recommendedName>
        <fullName evidence="8">Major facilitator superfamily (MFS) profile domain-containing protein</fullName>
    </recommendedName>
</protein>
<dbReference type="CTD" id="6759305"/>
<feature type="transmembrane region" description="Helical" evidence="5">
    <location>
        <begin position="114"/>
        <end position="136"/>
    </location>
</feature>
<keyword evidence="4 5" id="KW-0472">Membrane</keyword>
<accession>B3SCZ0</accession>
<organism evidence="6 7">
    <name type="scientific">Trichoplax adhaerens</name>
    <name type="common">Trichoplax reptans</name>
    <dbReference type="NCBI Taxonomy" id="10228"/>
    <lineage>
        <taxon>Eukaryota</taxon>
        <taxon>Metazoa</taxon>
        <taxon>Placozoa</taxon>
        <taxon>Uniplacotomia</taxon>
        <taxon>Trichoplacea</taxon>
        <taxon>Trichoplacidae</taxon>
        <taxon>Trichoplax</taxon>
    </lineage>
</organism>
<dbReference type="eggNOG" id="KOG0253">
    <property type="taxonomic scope" value="Eukaryota"/>
</dbReference>
<dbReference type="InterPro" id="IPR036259">
    <property type="entry name" value="MFS_trans_sf"/>
</dbReference>
<dbReference type="OrthoDB" id="4139357at2759"/>
<dbReference type="GeneID" id="6759305"/>
<keyword evidence="2 5" id="KW-0812">Transmembrane</keyword>